<protein>
    <recommendedName>
        <fullName evidence="4">DUF4283 domain-containing protein</fullName>
    </recommendedName>
</protein>
<accession>A0A4Y7JRF4</accession>
<dbReference type="PANTHER" id="PTHR31286">
    <property type="entry name" value="GLYCINE-RICH CELL WALL STRUCTURAL PROTEIN 1.8-LIKE"/>
    <property type="match status" value="1"/>
</dbReference>
<dbReference type="Proteomes" id="UP000316621">
    <property type="component" value="Chromosome 5"/>
</dbReference>
<keyword evidence="3" id="KW-1185">Reference proteome</keyword>
<feature type="compositionally biased region" description="Polar residues" evidence="1">
    <location>
        <begin position="689"/>
        <end position="703"/>
    </location>
</feature>
<dbReference type="PANTHER" id="PTHR31286:SF180">
    <property type="entry name" value="OS10G0362600 PROTEIN"/>
    <property type="match status" value="1"/>
</dbReference>
<organism evidence="2 3">
    <name type="scientific">Papaver somniferum</name>
    <name type="common">Opium poppy</name>
    <dbReference type="NCBI Taxonomy" id="3469"/>
    <lineage>
        <taxon>Eukaryota</taxon>
        <taxon>Viridiplantae</taxon>
        <taxon>Streptophyta</taxon>
        <taxon>Embryophyta</taxon>
        <taxon>Tracheophyta</taxon>
        <taxon>Spermatophyta</taxon>
        <taxon>Magnoliopsida</taxon>
        <taxon>Ranunculales</taxon>
        <taxon>Papaveraceae</taxon>
        <taxon>Papaveroideae</taxon>
        <taxon>Papaver</taxon>
    </lineage>
</organism>
<sequence>MKNNMNLESAIKPIVYLDKHMVLEKEKEDYSLCMLGRICCPFTISTSRVKKLVRDTWPMFREVGIKKFGARLNVHLYKFGSGIDIMRIKDDGPWVLDGYLMVLIEIPEMGFQFGATINMDYELFIVFMCRITTQFLTKAAYRVMASVVGELCGFPEPMGLSSEHKTVKMLIKINVTGSLPRRVLVRAQEEEAWVSVNYNVMPWRICEICRVLDHRAEPCVEGQVIVVNDTPSDSEDTAEILMDVDHVGHSGHVDMSKDGVSKATITELILEEARGSIEGLEEELLSVVNEVGGEENPIAVEEQNSGELNLVAVQIARDDNRRREHKRMVEERNRIKGKAKVDETSVGVMISPHSMDGISTGTLVIREGGKTVDLEEAIKHLDEAKEYQLKAGILLDFSVNLLEPERKKRKYKRKTTVVDENSKKTKVDQRAAISGEIILGKNLCKNEFVSPSKFLIDVCNISDSTLNMLFSTPSPRCFGEGDTNIILANTQMISVPVPNHDDPYDMFNDYIIDTPASPCPNQDAEISNEILLSTHTNNQIAHASSEEQGALVHPKMNESSGDSTNLERKVDMDGYMSGKKFSSSFNTFKSFDNWLEAIDRMDLYRDKPSYVSSFLQEVEDYSNNHNREDMNGHNGFSRGSLDRLDSEGFDNVSSFSEGRRYIYNPTGGGMKECVAKNAAKDGAKRGPFKNSNYEKGSTSKTVGNKNSMNTNNVNTRSQGIGSFNSIGSHVLRPWSWCCLLWSNLVTVSGVGDKDGMVWSGIGARAGLVRIGIGARASALGSVIGAGLDTLQLELCLLVVDSENQGSL</sequence>
<evidence type="ECO:0000313" key="2">
    <source>
        <dbReference type="EMBL" id="RZC62531.1"/>
    </source>
</evidence>
<dbReference type="EMBL" id="CM010719">
    <property type="protein sequence ID" value="RZC62531.1"/>
    <property type="molecule type" value="Genomic_DNA"/>
</dbReference>
<evidence type="ECO:0000256" key="1">
    <source>
        <dbReference type="SAM" id="MobiDB-lite"/>
    </source>
</evidence>
<dbReference type="Gramene" id="RZC62531">
    <property type="protein sequence ID" value="RZC62531"/>
    <property type="gene ID" value="C5167_024284"/>
</dbReference>
<evidence type="ECO:0008006" key="4">
    <source>
        <dbReference type="Google" id="ProtNLM"/>
    </source>
</evidence>
<evidence type="ECO:0000313" key="3">
    <source>
        <dbReference type="Proteomes" id="UP000316621"/>
    </source>
</evidence>
<dbReference type="InterPro" id="IPR040256">
    <property type="entry name" value="At4g02000-like"/>
</dbReference>
<feature type="region of interest" description="Disordered" evidence="1">
    <location>
        <begin position="685"/>
        <end position="711"/>
    </location>
</feature>
<feature type="region of interest" description="Disordered" evidence="1">
    <location>
        <begin position="543"/>
        <end position="566"/>
    </location>
</feature>
<proteinExistence type="predicted"/>
<dbReference type="STRING" id="3469.A0A4Y7JRF4"/>
<gene>
    <name evidence="2" type="ORF">C5167_024284</name>
</gene>
<reference evidence="2 3" key="1">
    <citation type="journal article" date="2018" name="Science">
        <title>The opium poppy genome and morphinan production.</title>
        <authorList>
            <person name="Guo L."/>
            <person name="Winzer T."/>
            <person name="Yang X."/>
            <person name="Li Y."/>
            <person name="Ning Z."/>
            <person name="He Z."/>
            <person name="Teodor R."/>
            <person name="Lu Y."/>
            <person name="Bowser T.A."/>
            <person name="Graham I.A."/>
            <person name="Ye K."/>
        </authorList>
    </citation>
    <scope>NUCLEOTIDE SEQUENCE [LARGE SCALE GENOMIC DNA]</scope>
    <source>
        <strain evidence="3">cv. HN1</strain>
        <tissue evidence="2">Leaves</tissue>
    </source>
</reference>
<dbReference type="AlphaFoldDB" id="A0A4Y7JRF4"/>
<name>A0A4Y7JRF4_PAPSO</name>